<evidence type="ECO:0000259" key="1">
    <source>
        <dbReference type="Pfam" id="PF14090"/>
    </source>
</evidence>
<gene>
    <name evidence="2" type="ORF">K05K4_39610</name>
</gene>
<dbReference type="InterPro" id="IPR055245">
    <property type="entry name" value="HTH_proteobacteria"/>
</dbReference>
<sequence length="107" mass="11891">MSKVTQAKQVIEHVAKYGSINSIEAIRHYGITRLSAVVYSLKNTQHALKEGTRDGKFTVYVPDFDARLGALKAAQEVELRDAKTGADAARISAHYTALFMKVHQQMK</sequence>
<name>A0A1W6TXU6_VIBAL</name>
<dbReference type="RefSeq" id="WP_042782765.1">
    <property type="nucleotide sequence ID" value="NZ_CP017890.1"/>
</dbReference>
<proteinExistence type="predicted"/>
<organism evidence="2">
    <name type="scientific">Vibrio alginolyticus</name>
    <dbReference type="NCBI Taxonomy" id="663"/>
    <lineage>
        <taxon>Bacteria</taxon>
        <taxon>Pseudomonadati</taxon>
        <taxon>Pseudomonadota</taxon>
        <taxon>Gammaproteobacteria</taxon>
        <taxon>Vibrionales</taxon>
        <taxon>Vibrionaceae</taxon>
        <taxon>Vibrio</taxon>
    </lineage>
</organism>
<accession>A0A1W6TXU6</accession>
<dbReference type="Pfam" id="PF14090">
    <property type="entry name" value="HTH_39"/>
    <property type="match status" value="1"/>
</dbReference>
<reference evidence="2" key="1">
    <citation type="submission" date="2016-10" db="EMBL/GenBank/DDBJ databases">
        <title>The High Quality Genome of Vibrio alginolyticus K01M1.</title>
        <authorList>
            <person name="Wendling C."/>
            <person name="Chibani C.M."/>
            <person name="Hertel R."/>
            <person name="Sproer C."/>
            <person name="Bunk B."/>
            <person name="Overmann J."/>
            <person name="Roth O."/>
            <person name="Liesegang H."/>
        </authorList>
    </citation>
    <scope>NUCLEOTIDE SEQUENCE</scope>
    <source>
        <strain evidence="2">K05K4</strain>
    </source>
</reference>
<feature type="domain" description="Winged helix-turn-helix" evidence="1">
    <location>
        <begin position="5"/>
        <end position="43"/>
    </location>
</feature>
<dbReference type="EMBL" id="CP017903">
    <property type="protein sequence ID" value="ARP20685.1"/>
    <property type="molecule type" value="Genomic_DNA"/>
</dbReference>
<evidence type="ECO:0000313" key="2">
    <source>
        <dbReference type="EMBL" id="ARP20685.1"/>
    </source>
</evidence>
<protein>
    <recommendedName>
        <fullName evidence="1">Winged helix-turn-helix domain-containing protein</fullName>
    </recommendedName>
</protein>
<dbReference type="AlphaFoldDB" id="A0A1W6TXU6"/>